<dbReference type="GO" id="GO:0007165">
    <property type="term" value="P:signal transduction"/>
    <property type="evidence" value="ECO:0007669"/>
    <property type="project" value="InterPro"/>
</dbReference>
<sequence>MSTKVASVSPSVNNTTSGIAASPLTSQMDLAAQNDQLWSIISKQRSVIKDLELALENVTKDRDALLLLKKQPTSPSPSPTPQEPVLPPRSPFRQHQHYHSHDGSATVTAPTTAIRHRSSSSTLGVVVDSPTAITSPIHAILDKDAQLFAKYQQATKKQPSTTASSPSSPHPHNVRRALSQPQLMVNASTSEQNSFFSNITIKVVDISIQQNVKNNPVVTFVISVCTTANTSNSPTDTNAITKDGDNEELWRIKKVYSDFVALDNLIRTAISNKSYSHVKMGKLPESSLFTTHGSGAKVDQKKLIEKYLARAIRLPMPEKTDLVQFLSSGVFEQGNQPIPLHHRMKPCQKEGYLSLHGKRPGVWHSYYFMIHGSALDYYDSKGGLLMGSIQLTDAQITVQHPSPSATSLQHASHQSTLTIIEKKIFASSPTLSHQHTLCMESEPELNDWTRAFSLVAPPILQSSRSTSIDSSAITTTVVSNKHESSPSPSPIRTTKDQVKQPSSAPESPMSRCKYGKSTTRQYIPPTTPHYQPQRSNSDTSIHPGEPDHNDNSILLRGNGNNPIYRHISSIDNSALSSTCTLESQDPASSSDSLRPDLLRQRSSLDAIFCSNLRDQGANHQPHTSISSISKPNDINNRTSSEGDAKKPKARTRSNRRTFWPKKIFSSNGGSNHGDAAGVFRGFLSRHSSDDASSASHSSKQLSLASHHQIQPFSLSPYQDSKPAHPPTSPVFAVPLEEAVRISKISDNYELPAIVYRCIEFLENKNAIFEEGIYRLSGSAVKIKALRNEFDKKGDVDLLASEEHQDCDIHAVSGLLKLWLRELPSNVLTEKLLKEFLPIIGKRKKSIHHKDEVDSCSIWVGDNIDFTNRDDCVNELGRLISMLPLANYTLLRALTAHLLRVVQNADSNKMTLRNMGIVFSPTLGIPTGIFNLFLCEFDYIFWTMEDQPTVLSTSSPATPTPTTTTDSFTQSDLNEPVSEEDEDGTCSSPTPCVHPTQVEPPPSVKAPRPRHWHQDRTGRSNRNSVQYTDGAPECMVGIERHCHEGKNGRNKVV</sequence>
<feature type="compositionally biased region" description="Pro residues" evidence="3">
    <location>
        <begin position="74"/>
        <end position="90"/>
    </location>
</feature>
<dbReference type="PROSITE" id="PS50003">
    <property type="entry name" value="PH_DOMAIN"/>
    <property type="match status" value="1"/>
</dbReference>
<feature type="compositionally biased region" description="Basic residues" evidence="3">
    <location>
        <begin position="647"/>
        <end position="659"/>
    </location>
</feature>
<dbReference type="PANTHER" id="PTHR23176">
    <property type="entry name" value="RHO/RAC/CDC GTPASE-ACTIVATING PROTEIN"/>
    <property type="match status" value="1"/>
</dbReference>
<dbReference type="InterPro" id="IPR011993">
    <property type="entry name" value="PH-like_dom_sf"/>
</dbReference>
<keyword evidence="1" id="KW-0343">GTPase activation</keyword>
<reference evidence="6" key="1">
    <citation type="submission" date="2016-04" db="EMBL/GenBank/DDBJ databases">
        <authorList>
            <person name="Evans L.H."/>
            <person name="Alamgir A."/>
            <person name="Owens N."/>
            <person name="Weber N.D."/>
            <person name="Virtaneva K."/>
            <person name="Barbian K."/>
            <person name="Babar A."/>
            <person name="Rosenke K."/>
        </authorList>
    </citation>
    <scope>NUCLEOTIDE SEQUENCE [LARGE SCALE GENOMIC DNA]</scope>
    <source>
        <strain evidence="6">CBS 101.48</strain>
    </source>
</reference>
<dbReference type="InterPro" id="IPR000198">
    <property type="entry name" value="RhoGAP_dom"/>
</dbReference>
<dbReference type="STRING" id="4829.A0A163JX26"/>
<dbReference type="InParanoid" id="A0A163JX26"/>
<dbReference type="Gene3D" id="2.30.29.30">
    <property type="entry name" value="Pleckstrin-homology domain (PH domain)/Phosphotyrosine-binding domain (PTB)"/>
    <property type="match status" value="1"/>
</dbReference>
<dbReference type="Pfam" id="PF00620">
    <property type="entry name" value="RhoGAP"/>
    <property type="match status" value="1"/>
</dbReference>
<evidence type="ECO:0000313" key="6">
    <source>
        <dbReference type="EMBL" id="SAM02603.1"/>
    </source>
</evidence>
<feature type="region of interest" description="Disordered" evidence="3">
    <location>
        <begin position="613"/>
        <end position="670"/>
    </location>
</feature>
<feature type="region of interest" description="Disordered" evidence="3">
    <location>
        <begin position="476"/>
        <end position="557"/>
    </location>
</feature>
<feature type="compositionally biased region" description="Low complexity" evidence="3">
    <location>
        <begin position="949"/>
        <end position="968"/>
    </location>
</feature>
<accession>A0A163JX26</accession>
<dbReference type="InterPro" id="IPR050729">
    <property type="entry name" value="Rho-GAP"/>
</dbReference>
<evidence type="ECO:0000256" key="1">
    <source>
        <dbReference type="ARBA" id="ARBA00022468"/>
    </source>
</evidence>
<dbReference type="SUPFAM" id="SSF48350">
    <property type="entry name" value="GTPase activation domain, GAP"/>
    <property type="match status" value="1"/>
</dbReference>
<dbReference type="GO" id="GO:0005737">
    <property type="term" value="C:cytoplasm"/>
    <property type="evidence" value="ECO:0007669"/>
    <property type="project" value="TreeGrafter"/>
</dbReference>
<dbReference type="SUPFAM" id="SSF50729">
    <property type="entry name" value="PH domain-like"/>
    <property type="match status" value="1"/>
</dbReference>
<name>A0A163JX26_ABSGL</name>
<dbReference type="GO" id="GO:0035091">
    <property type="term" value="F:phosphatidylinositol binding"/>
    <property type="evidence" value="ECO:0007669"/>
    <property type="project" value="InterPro"/>
</dbReference>
<evidence type="ECO:0000256" key="2">
    <source>
        <dbReference type="SAM" id="Coils"/>
    </source>
</evidence>
<dbReference type="Pfam" id="PF00169">
    <property type="entry name" value="PH"/>
    <property type="match status" value="1"/>
</dbReference>
<dbReference type="SMART" id="SM00233">
    <property type="entry name" value="PH"/>
    <property type="match status" value="1"/>
</dbReference>
<dbReference type="InterPro" id="IPR008936">
    <property type="entry name" value="Rho_GTPase_activation_prot"/>
</dbReference>
<dbReference type="SUPFAM" id="SSF64268">
    <property type="entry name" value="PX domain"/>
    <property type="match status" value="1"/>
</dbReference>
<feature type="domain" description="Rho-GAP" evidence="5">
    <location>
        <begin position="733"/>
        <end position="950"/>
    </location>
</feature>
<dbReference type="PANTHER" id="PTHR23176:SF129">
    <property type="entry name" value="RHO GTPASE ACTIVATING PROTEIN AT 16F, ISOFORM E-RELATED"/>
    <property type="match status" value="1"/>
</dbReference>
<dbReference type="CDD" id="cd06093">
    <property type="entry name" value="PX_domain"/>
    <property type="match status" value="1"/>
</dbReference>
<dbReference type="Gene3D" id="3.30.1520.10">
    <property type="entry name" value="Phox-like domain"/>
    <property type="match status" value="1"/>
</dbReference>
<evidence type="ECO:0000259" key="5">
    <source>
        <dbReference type="PROSITE" id="PS50238"/>
    </source>
</evidence>
<evidence type="ECO:0000313" key="7">
    <source>
        <dbReference type="Proteomes" id="UP000078561"/>
    </source>
</evidence>
<feature type="compositionally biased region" description="Polar residues" evidence="3">
    <location>
        <begin position="528"/>
        <end position="540"/>
    </location>
</feature>
<feature type="coiled-coil region" evidence="2">
    <location>
        <begin position="41"/>
        <end position="68"/>
    </location>
</feature>
<gene>
    <name evidence="6" type="primary">ABSGL_08406.1 scaffold 10128</name>
</gene>
<feature type="domain" description="PH" evidence="4">
    <location>
        <begin position="346"/>
        <end position="457"/>
    </location>
</feature>
<dbReference type="SMART" id="SM00324">
    <property type="entry name" value="RhoGAP"/>
    <property type="match status" value="1"/>
</dbReference>
<proteinExistence type="predicted"/>
<feature type="region of interest" description="Disordered" evidence="3">
    <location>
        <begin position="949"/>
        <end position="1027"/>
    </location>
</feature>
<dbReference type="PROSITE" id="PS50238">
    <property type="entry name" value="RHOGAP"/>
    <property type="match status" value="1"/>
</dbReference>
<feature type="region of interest" description="Disordered" evidence="3">
    <location>
        <begin position="69"/>
        <end position="110"/>
    </location>
</feature>
<organism evidence="6">
    <name type="scientific">Absidia glauca</name>
    <name type="common">Pin mould</name>
    <dbReference type="NCBI Taxonomy" id="4829"/>
    <lineage>
        <taxon>Eukaryota</taxon>
        <taxon>Fungi</taxon>
        <taxon>Fungi incertae sedis</taxon>
        <taxon>Mucoromycota</taxon>
        <taxon>Mucoromycotina</taxon>
        <taxon>Mucoromycetes</taxon>
        <taxon>Mucorales</taxon>
        <taxon>Cunninghamellaceae</taxon>
        <taxon>Absidia</taxon>
    </lineage>
</organism>
<evidence type="ECO:0008006" key="8">
    <source>
        <dbReference type="Google" id="ProtNLM"/>
    </source>
</evidence>
<feature type="compositionally biased region" description="Low complexity" evidence="3">
    <location>
        <begin position="159"/>
        <end position="171"/>
    </location>
</feature>
<dbReference type="FunCoup" id="A0A163JX26">
    <property type="interactions" value="432"/>
</dbReference>
<dbReference type="OrthoDB" id="185175at2759"/>
<keyword evidence="2" id="KW-0175">Coiled coil</keyword>
<keyword evidence="7" id="KW-1185">Reference proteome</keyword>
<evidence type="ECO:0000259" key="4">
    <source>
        <dbReference type="PROSITE" id="PS50003"/>
    </source>
</evidence>
<dbReference type="InterPro" id="IPR036871">
    <property type="entry name" value="PX_dom_sf"/>
</dbReference>
<dbReference type="Gene3D" id="1.10.555.10">
    <property type="entry name" value="Rho GTPase activation protein"/>
    <property type="match status" value="1"/>
</dbReference>
<dbReference type="EMBL" id="LT553932">
    <property type="protein sequence ID" value="SAM02603.1"/>
    <property type="molecule type" value="Genomic_DNA"/>
</dbReference>
<dbReference type="AlphaFoldDB" id="A0A163JX26"/>
<feature type="compositionally biased region" description="Polar residues" evidence="3">
    <location>
        <begin position="617"/>
        <end position="639"/>
    </location>
</feature>
<protein>
    <recommendedName>
        <fullName evidence="8">Rho-GAP domain-containing protein</fullName>
    </recommendedName>
</protein>
<evidence type="ECO:0000256" key="3">
    <source>
        <dbReference type="SAM" id="MobiDB-lite"/>
    </source>
</evidence>
<feature type="region of interest" description="Disordered" evidence="3">
    <location>
        <begin position="152"/>
        <end position="174"/>
    </location>
</feature>
<dbReference type="InterPro" id="IPR001849">
    <property type="entry name" value="PH_domain"/>
</dbReference>
<dbReference type="Proteomes" id="UP000078561">
    <property type="component" value="Unassembled WGS sequence"/>
</dbReference>
<dbReference type="GO" id="GO:0005096">
    <property type="term" value="F:GTPase activator activity"/>
    <property type="evidence" value="ECO:0007669"/>
    <property type="project" value="UniProtKB-KW"/>
</dbReference>